<evidence type="ECO:0000256" key="3">
    <source>
        <dbReference type="ARBA" id="ARBA00022737"/>
    </source>
</evidence>
<dbReference type="CDD" id="cd09583">
    <property type="entry name" value="SAM_Atherin-like"/>
    <property type="match status" value="1"/>
</dbReference>
<evidence type="ECO:0000259" key="12">
    <source>
        <dbReference type="PROSITE" id="PS50105"/>
    </source>
</evidence>
<accession>A0AAD9KS98</accession>
<dbReference type="EMBL" id="JAODUO010000664">
    <property type="protein sequence ID" value="KAK2176405.1"/>
    <property type="molecule type" value="Genomic_DNA"/>
</dbReference>
<feature type="region of interest" description="Disordered" evidence="10">
    <location>
        <begin position="174"/>
        <end position="202"/>
    </location>
</feature>
<dbReference type="InterPro" id="IPR013083">
    <property type="entry name" value="Znf_RING/FYVE/PHD"/>
</dbReference>
<dbReference type="InterPro" id="IPR019787">
    <property type="entry name" value="Znf_PHD-finger"/>
</dbReference>
<evidence type="ECO:0000256" key="4">
    <source>
        <dbReference type="ARBA" id="ARBA00022771"/>
    </source>
</evidence>
<feature type="domain" description="SAM" evidence="12">
    <location>
        <begin position="247"/>
        <end position="295"/>
    </location>
</feature>
<evidence type="ECO:0000256" key="6">
    <source>
        <dbReference type="ARBA" id="ARBA00023015"/>
    </source>
</evidence>
<evidence type="ECO:0000256" key="10">
    <source>
        <dbReference type="SAM" id="MobiDB-lite"/>
    </source>
</evidence>
<dbReference type="Gene3D" id="3.30.40.10">
    <property type="entry name" value="Zinc/RING finger domain, C3HC4 (zinc finger)"/>
    <property type="match status" value="1"/>
</dbReference>
<keyword evidence="3" id="KW-0677">Repeat</keyword>
<evidence type="ECO:0000313" key="13">
    <source>
        <dbReference type="EMBL" id="KAK2176405.1"/>
    </source>
</evidence>
<dbReference type="SUPFAM" id="SSF57903">
    <property type="entry name" value="FYVE/PHD zinc finger"/>
    <property type="match status" value="2"/>
</dbReference>
<keyword evidence="14" id="KW-1185">Reference proteome</keyword>
<feature type="domain" description="PHD-type" evidence="11">
    <location>
        <begin position="116"/>
        <end position="166"/>
    </location>
</feature>
<evidence type="ECO:0000256" key="1">
    <source>
        <dbReference type="ARBA" id="ARBA00004123"/>
    </source>
</evidence>
<dbReference type="PANTHER" id="PTHR45888">
    <property type="entry name" value="HL01030P-RELATED"/>
    <property type="match status" value="1"/>
</dbReference>
<evidence type="ECO:0000313" key="14">
    <source>
        <dbReference type="Proteomes" id="UP001209878"/>
    </source>
</evidence>
<dbReference type="GO" id="GO:0008270">
    <property type="term" value="F:zinc ion binding"/>
    <property type="evidence" value="ECO:0007669"/>
    <property type="project" value="UniProtKB-KW"/>
</dbReference>
<dbReference type="GO" id="GO:0005634">
    <property type="term" value="C:nucleus"/>
    <property type="evidence" value="ECO:0007669"/>
    <property type="project" value="UniProtKB-SubCell"/>
</dbReference>
<feature type="region of interest" description="Disordered" evidence="10">
    <location>
        <begin position="1"/>
        <end position="50"/>
    </location>
</feature>
<dbReference type="InterPro" id="IPR019786">
    <property type="entry name" value="Zinc_finger_PHD-type_CS"/>
</dbReference>
<keyword evidence="4 9" id="KW-0863">Zinc-finger</keyword>
<protein>
    <submittedName>
        <fullName evidence="13">Uncharacterized protein</fullName>
    </submittedName>
</protein>
<dbReference type="SUPFAM" id="SSF47769">
    <property type="entry name" value="SAM/Pointed domain"/>
    <property type="match status" value="1"/>
</dbReference>
<comment type="subcellular location">
    <subcellularLocation>
        <location evidence="1">Nucleus</location>
    </subcellularLocation>
</comment>
<dbReference type="PANTHER" id="PTHR45888:SF4">
    <property type="entry name" value="PHD FINGER PROTEIN 10"/>
    <property type="match status" value="1"/>
</dbReference>
<evidence type="ECO:0000256" key="7">
    <source>
        <dbReference type="ARBA" id="ARBA00023163"/>
    </source>
</evidence>
<feature type="compositionally biased region" description="Basic and acidic residues" evidence="10">
    <location>
        <begin position="1"/>
        <end position="11"/>
    </location>
</feature>
<dbReference type="PROSITE" id="PS01359">
    <property type="entry name" value="ZF_PHD_1"/>
    <property type="match status" value="1"/>
</dbReference>
<dbReference type="InterPro" id="IPR001660">
    <property type="entry name" value="SAM"/>
</dbReference>
<dbReference type="SMART" id="SM00249">
    <property type="entry name" value="PHD"/>
    <property type="match status" value="2"/>
</dbReference>
<feature type="compositionally biased region" description="Basic and acidic residues" evidence="10">
    <location>
        <begin position="19"/>
        <end position="47"/>
    </location>
</feature>
<evidence type="ECO:0000256" key="9">
    <source>
        <dbReference type="PROSITE-ProRule" id="PRU00146"/>
    </source>
</evidence>
<feature type="domain" description="PHD-type" evidence="11">
    <location>
        <begin position="60"/>
        <end position="119"/>
    </location>
</feature>
<dbReference type="Gene3D" id="1.10.150.50">
    <property type="entry name" value="Transcription Factor, Ets-1"/>
    <property type="match status" value="1"/>
</dbReference>
<keyword evidence="7" id="KW-0804">Transcription</keyword>
<keyword evidence="8" id="KW-0539">Nucleus</keyword>
<comment type="caution">
    <text evidence="13">The sequence shown here is derived from an EMBL/GenBank/DDBJ whole genome shotgun (WGS) entry which is preliminary data.</text>
</comment>
<dbReference type="FunFam" id="3.30.40.10:FF:000005">
    <property type="entry name" value="zinc finger protein isoform X1"/>
    <property type="match status" value="1"/>
</dbReference>
<dbReference type="SMART" id="SM00454">
    <property type="entry name" value="SAM"/>
    <property type="match status" value="1"/>
</dbReference>
<dbReference type="PROSITE" id="PS50105">
    <property type="entry name" value="SAM_DOMAIN"/>
    <property type="match status" value="1"/>
</dbReference>
<dbReference type="Pfam" id="PF00628">
    <property type="entry name" value="PHD"/>
    <property type="match status" value="2"/>
</dbReference>
<evidence type="ECO:0000256" key="2">
    <source>
        <dbReference type="ARBA" id="ARBA00022723"/>
    </source>
</evidence>
<dbReference type="InterPro" id="IPR011011">
    <property type="entry name" value="Znf_FYVE_PHD"/>
</dbReference>
<dbReference type="InterPro" id="IPR013761">
    <property type="entry name" value="SAM/pointed_sf"/>
</dbReference>
<keyword evidence="6" id="KW-0805">Transcription regulation</keyword>
<gene>
    <name evidence="13" type="ORF">NP493_664g02049</name>
</gene>
<keyword evidence="5" id="KW-0862">Zinc</keyword>
<organism evidence="13 14">
    <name type="scientific">Ridgeia piscesae</name>
    <name type="common">Tubeworm</name>
    <dbReference type="NCBI Taxonomy" id="27915"/>
    <lineage>
        <taxon>Eukaryota</taxon>
        <taxon>Metazoa</taxon>
        <taxon>Spiralia</taxon>
        <taxon>Lophotrochozoa</taxon>
        <taxon>Annelida</taxon>
        <taxon>Polychaeta</taxon>
        <taxon>Sedentaria</taxon>
        <taxon>Canalipalpata</taxon>
        <taxon>Sabellida</taxon>
        <taxon>Siboglinidae</taxon>
        <taxon>Ridgeia</taxon>
    </lineage>
</organism>
<dbReference type="Pfam" id="PF00536">
    <property type="entry name" value="SAM_1"/>
    <property type="match status" value="1"/>
</dbReference>
<evidence type="ECO:0000259" key="11">
    <source>
        <dbReference type="PROSITE" id="PS50016"/>
    </source>
</evidence>
<dbReference type="InterPro" id="IPR001965">
    <property type="entry name" value="Znf_PHD"/>
</dbReference>
<name>A0AAD9KS98_RIDPI</name>
<dbReference type="PROSITE" id="PS50016">
    <property type="entry name" value="ZF_PHD_2"/>
    <property type="match status" value="2"/>
</dbReference>
<reference evidence="13" key="1">
    <citation type="journal article" date="2023" name="Mol. Biol. Evol.">
        <title>Third-Generation Sequencing Reveals the Adaptive Role of the Epigenome in Three Deep-Sea Polychaetes.</title>
        <authorList>
            <person name="Perez M."/>
            <person name="Aroh O."/>
            <person name="Sun Y."/>
            <person name="Lan Y."/>
            <person name="Juniper S.K."/>
            <person name="Young C.R."/>
            <person name="Angers B."/>
            <person name="Qian P.Y."/>
        </authorList>
    </citation>
    <scope>NUCLEOTIDE SEQUENCE</scope>
    <source>
        <strain evidence="13">R07B-5</strain>
    </source>
</reference>
<sequence>MPSRTCRSDTRKKFRKKHDSVDHESPDTKRQKRDSSEHRDEKQKDTMSKTVVSDTLVANDPRCDFCLLTSSSNKAGVPEDLLFCKDCQAKAHPSCMDYSEELAARAKNSPWQCIDCKTCFICEDSGDPDAMLFCDACDKGYHMNCHKPPIKEKPTGKWVCSGCEAELGLSPADTTDEHLTIPTDNNTDGGGPSCLPTPSDSPVHFLDEHKAEPTKDTLSSTVLKDSLSTLPKLGKTLSASVPDASDWTIDNVVEFFTDVGFTEQAQQFREQEIDGKSLLLMKRSDVLMGLALRLGPALKIYAHVERLQTRGDTLL</sequence>
<keyword evidence="2" id="KW-0479">Metal-binding</keyword>
<dbReference type="Proteomes" id="UP001209878">
    <property type="component" value="Unassembled WGS sequence"/>
</dbReference>
<dbReference type="CDD" id="cd15527">
    <property type="entry name" value="PHD2_KAT6A_6B"/>
    <property type="match status" value="1"/>
</dbReference>
<proteinExistence type="predicted"/>
<dbReference type="AlphaFoldDB" id="A0AAD9KS98"/>
<evidence type="ECO:0000256" key="5">
    <source>
        <dbReference type="ARBA" id="ARBA00022833"/>
    </source>
</evidence>
<evidence type="ECO:0000256" key="8">
    <source>
        <dbReference type="ARBA" id="ARBA00023242"/>
    </source>
</evidence>